<dbReference type="NCBIfam" id="TIGR04056">
    <property type="entry name" value="OMP_RagA_SusC"/>
    <property type="match status" value="1"/>
</dbReference>
<dbReference type="NCBIfam" id="TIGR04057">
    <property type="entry name" value="SusC_RagA_signa"/>
    <property type="match status" value="1"/>
</dbReference>
<dbReference type="RefSeq" id="WP_354662929.1">
    <property type="nucleotide sequence ID" value="NZ_JBEXAC010000002.1"/>
</dbReference>
<feature type="domain" description="TonB-dependent receptor plug" evidence="2">
    <location>
        <begin position="221"/>
        <end position="325"/>
    </location>
</feature>
<dbReference type="Pfam" id="PF13715">
    <property type="entry name" value="CarbopepD_reg_2"/>
    <property type="match status" value="1"/>
</dbReference>
<keyword evidence="1" id="KW-1134">Transmembrane beta strand</keyword>
<evidence type="ECO:0000313" key="4">
    <source>
        <dbReference type="Proteomes" id="UP001549749"/>
    </source>
</evidence>
<dbReference type="EMBL" id="JBEXAC010000002">
    <property type="protein sequence ID" value="MET7000369.1"/>
    <property type="molecule type" value="Genomic_DNA"/>
</dbReference>
<accession>A0ABV2TE25</accession>
<evidence type="ECO:0000256" key="1">
    <source>
        <dbReference type="PROSITE-ProRule" id="PRU01360"/>
    </source>
</evidence>
<dbReference type="InterPro" id="IPR023997">
    <property type="entry name" value="TonB-dep_OMP_SusC/RagA_CS"/>
</dbReference>
<sequence length="1124" mass="126375">MIPRVSGQALAMPVFRKLLRIMKLVTLFMLVASLHISAKGLSQEITFLGRNVRLEKVFSVIKEQTHHVVFFESDALALDKTVDIDVKKASLQQVLAICFKDQPVEYVIKGKNIFVTRKMLMEKISNAVPIDVTGQITDEKGTPMPGVTIRVKGSSKGVATDEKGMFKLNVEKGNVLEISFIGYQKQEITVMSDAPLKVSMTLDQGQMNEVVVVAYGTQKKVTLTGAVATIKTKEIKQSPAANLAVTLAGRLPGLFAQQTSGEPGRDATYLFMRGRGTLNSAAPIILVDGVERELTSIDPNEVETVSILKDASSTALFGVRGANGVILVTTKRGTETTPTISFTAETGFQTFTRWPSQVDGYNWATLKNQAWKNDNPHPEVNDAPPYSDYALERFRLQDWPEVYPNNNWRDKLMNTWVPQTRYNLNLNGKGGNVAYFVNVGFLDQRGQWKIDPSVTDYDPTQFMKRYNFRSNIDATLNKSKTLKTFLNASGYLEKVNGPNASSPEIVDRMLSYWPTVQPGPLTPDGQVLVGSGNLSESPWAYINRTGYRQESRSNLTASWGLEQDLGFLTKGLSTRVMFSFDTRSLYYLNGTKQYQYWVQVIDPNSQTPDGRDVVTYQRTRTDFDNTPLSTASSSNFQSFYEMQWHINYNRRFKDKHEVTGLLLAQQQSLIKPADALPFNVRGLATRLTYAYDNKYLAEFNAGFNGSEQFAKGKRYGFFPSFSAGWNVHHEAFFGNLVKTVSLLKIRGSYGMVGGDQLGNRRFLYLDDIQRGGGSYSANLGRGARINESFFGNPNIKWEVAKKGNVGLELGLFNQLTMGVDIFKERRDNVLIYRGTVPTLIGVSASTLAPANIGVVENKGYEIELNYNKAITKKLSIITKLNLNYADNLILFNDEIQLNEDYAYRYRNTGYQIGQQWGYQVTGFFKDQEEIDKSGLTYQGQYPRPGDFIYADLNADGIIDNRDMMPIGSSTLPKYNWGGAVSITYGNLDVSFLFQGAFKATGQFNPWELDDFRERHLHAWTPERAESGYEILYPALSLRPSSSQTSNTFFNENKSFIRLKNAEIGYNLPASLINKLSIRSVRIYANGLNLFTWDKMVQKDWDPELNNKSAYPVYRVVNFGITAMF</sequence>
<keyword evidence="1" id="KW-0998">Cell outer membrane</keyword>
<comment type="caution">
    <text evidence="3">The sequence shown here is derived from an EMBL/GenBank/DDBJ whole genome shotgun (WGS) entry which is preliminary data.</text>
</comment>
<keyword evidence="4" id="KW-1185">Reference proteome</keyword>
<protein>
    <submittedName>
        <fullName evidence="3">TonB-dependent receptor</fullName>
    </submittedName>
</protein>
<dbReference type="Pfam" id="PF07715">
    <property type="entry name" value="Plug"/>
    <property type="match status" value="1"/>
</dbReference>
<reference evidence="3 4" key="1">
    <citation type="submission" date="2024-06" db="EMBL/GenBank/DDBJ databases">
        <title>Chitinophaga defluvii sp. nov., isolated from municipal sewage.</title>
        <authorList>
            <person name="Zhang L."/>
        </authorList>
    </citation>
    <scope>NUCLEOTIDE SEQUENCE [LARGE SCALE GENOMIC DNA]</scope>
    <source>
        <strain evidence="3 4">H8</strain>
    </source>
</reference>
<comment type="subcellular location">
    <subcellularLocation>
        <location evidence="1">Cell outer membrane</location>
        <topology evidence="1">Multi-pass membrane protein</topology>
    </subcellularLocation>
</comment>
<evidence type="ECO:0000259" key="2">
    <source>
        <dbReference type="Pfam" id="PF07715"/>
    </source>
</evidence>
<dbReference type="InterPro" id="IPR039426">
    <property type="entry name" value="TonB-dep_rcpt-like"/>
</dbReference>
<dbReference type="Gene3D" id="2.60.40.1120">
    <property type="entry name" value="Carboxypeptidase-like, regulatory domain"/>
    <property type="match status" value="1"/>
</dbReference>
<keyword evidence="1" id="KW-0472">Membrane</keyword>
<dbReference type="InterPro" id="IPR012910">
    <property type="entry name" value="Plug_dom"/>
</dbReference>
<keyword evidence="1" id="KW-0813">Transport</keyword>
<dbReference type="Gene3D" id="2.170.130.10">
    <property type="entry name" value="TonB-dependent receptor, plug domain"/>
    <property type="match status" value="1"/>
</dbReference>
<proteinExistence type="inferred from homology"/>
<keyword evidence="1" id="KW-0812">Transmembrane</keyword>
<keyword evidence="3" id="KW-0675">Receptor</keyword>
<dbReference type="InterPro" id="IPR037066">
    <property type="entry name" value="Plug_dom_sf"/>
</dbReference>
<dbReference type="InterPro" id="IPR023996">
    <property type="entry name" value="TonB-dep_OMP_SusC/RagA"/>
</dbReference>
<dbReference type="PROSITE" id="PS52016">
    <property type="entry name" value="TONB_DEPENDENT_REC_3"/>
    <property type="match status" value="1"/>
</dbReference>
<gene>
    <name evidence="3" type="ORF">ABR189_23460</name>
</gene>
<comment type="similarity">
    <text evidence="1">Belongs to the TonB-dependent receptor family.</text>
</comment>
<name>A0ABV2TE25_9BACT</name>
<evidence type="ECO:0000313" key="3">
    <source>
        <dbReference type="EMBL" id="MET7000369.1"/>
    </source>
</evidence>
<dbReference type="InterPro" id="IPR008969">
    <property type="entry name" value="CarboxyPept-like_regulatory"/>
</dbReference>
<dbReference type="SUPFAM" id="SSF56935">
    <property type="entry name" value="Porins"/>
    <property type="match status" value="1"/>
</dbReference>
<dbReference type="Proteomes" id="UP001549749">
    <property type="component" value="Unassembled WGS sequence"/>
</dbReference>
<dbReference type="SUPFAM" id="SSF49464">
    <property type="entry name" value="Carboxypeptidase regulatory domain-like"/>
    <property type="match status" value="1"/>
</dbReference>
<organism evidence="3 4">
    <name type="scientific">Chitinophaga defluvii</name>
    <dbReference type="NCBI Taxonomy" id="3163343"/>
    <lineage>
        <taxon>Bacteria</taxon>
        <taxon>Pseudomonadati</taxon>
        <taxon>Bacteroidota</taxon>
        <taxon>Chitinophagia</taxon>
        <taxon>Chitinophagales</taxon>
        <taxon>Chitinophagaceae</taxon>
        <taxon>Chitinophaga</taxon>
    </lineage>
</organism>